<proteinExistence type="predicted"/>
<dbReference type="EMBL" id="JADGMS010000008">
    <property type="protein sequence ID" value="KAF9677517.1"/>
    <property type="molecule type" value="Genomic_DNA"/>
</dbReference>
<sequence>MEITSPQKLESKNNIMKEQLNPAEYGQGNSPGSIKTMTQQRINENYHIHNNCLEVNWFIKILSSPQPGTPFRHQRRYSTARRNNKIQYANMTNCGEISFLESPLYCLNDICTELEL</sequence>
<reference evidence="1 2" key="1">
    <citation type="submission" date="2020-10" db="EMBL/GenBank/DDBJ databases">
        <title>Plant Genome Project.</title>
        <authorList>
            <person name="Zhang R.-G."/>
        </authorList>
    </citation>
    <scope>NUCLEOTIDE SEQUENCE [LARGE SCALE GENOMIC DNA]</scope>
    <source>
        <strain evidence="1">FAFU-HL-1</strain>
        <tissue evidence="1">Leaf</tissue>
    </source>
</reference>
<keyword evidence="2" id="KW-1185">Reference proteome</keyword>
<dbReference type="AlphaFoldDB" id="A0A835JXA6"/>
<organism evidence="1 2">
    <name type="scientific">Salix dunnii</name>
    <dbReference type="NCBI Taxonomy" id="1413687"/>
    <lineage>
        <taxon>Eukaryota</taxon>
        <taxon>Viridiplantae</taxon>
        <taxon>Streptophyta</taxon>
        <taxon>Embryophyta</taxon>
        <taxon>Tracheophyta</taxon>
        <taxon>Spermatophyta</taxon>
        <taxon>Magnoliopsida</taxon>
        <taxon>eudicotyledons</taxon>
        <taxon>Gunneridae</taxon>
        <taxon>Pentapetalae</taxon>
        <taxon>rosids</taxon>
        <taxon>fabids</taxon>
        <taxon>Malpighiales</taxon>
        <taxon>Salicaceae</taxon>
        <taxon>Saliceae</taxon>
        <taxon>Salix</taxon>
    </lineage>
</organism>
<evidence type="ECO:0000313" key="2">
    <source>
        <dbReference type="Proteomes" id="UP000657918"/>
    </source>
</evidence>
<dbReference type="Proteomes" id="UP000657918">
    <property type="component" value="Chromosome 8"/>
</dbReference>
<name>A0A835JXA6_9ROSI</name>
<gene>
    <name evidence="1" type="ORF">SADUNF_Sadunf08G0115900</name>
</gene>
<comment type="caution">
    <text evidence="1">The sequence shown here is derived from an EMBL/GenBank/DDBJ whole genome shotgun (WGS) entry which is preliminary data.</text>
</comment>
<accession>A0A835JXA6</accession>
<evidence type="ECO:0000313" key="1">
    <source>
        <dbReference type="EMBL" id="KAF9677517.1"/>
    </source>
</evidence>
<protein>
    <submittedName>
        <fullName evidence="1">Uncharacterized protein</fullName>
    </submittedName>
</protein>